<evidence type="ECO:0000256" key="9">
    <source>
        <dbReference type="RuleBase" id="RU003794"/>
    </source>
</evidence>
<feature type="domain" description="Prepilin peptidase A24 N-terminal" evidence="12">
    <location>
        <begin position="9"/>
        <end position="91"/>
    </location>
</feature>
<evidence type="ECO:0000259" key="11">
    <source>
        <dbReference type="Pfam" id="PF01478"/>
    </source>
</evidence>
<feature type="transmembrane region" description="Helical" evidence="10">
    <location>
        <begin position="227"/>
        <end position="246"/>
    </location>
</feature>
<keyword evidence="6 10" id="KW-1133">Transmembrane helix</keyword>
<evidence type="ECO:0000256" key="3">
    <source>
        <dbReference type="ARBA" id="ARBA00022475"/>
    </source>
</evidence>
<keyword evidence="9" id="KW-0808">Transferase</keyword>
<keyword evidence="9" id="KW-0645">Protease</keyword>
<dbReference type="GO" id="GO:0004190">
    <property type="term" value="F:aspartic-type endopeptidase activity"/>
    <property type="evidence" value="ECO:0007669"/>
    <property type="project" value="UniProtKB-EC"/>
</dbReference>
<dbReference type="Proteomes" id="UP000035704">
    <property type="component" value="Chromosome"/>
</dbReference>
<comment type="similarity">
    <text evidence="2 8">Belongs to the peptidase A24 family.</text>
</comment>
<evidence type="ECO:0000256" key="10">
    <source>
        <dbReference type="SAM" id="Phobius"/>
    </source>
</evidence>
<comment type="function">
    <text evidence="9">Plays an essential role in type IV pili and type II pseudopili formation by proteolytically removing the leader sequence from substrate proteins and subsequently monomethylating the alpha-amino group of the newly exposed N-terminal phenylalanine.</text>
</comment>
<dbReference type="GO" id="GO:0032259">
    <property type="term" value="P:methylation"/>
    <property type="evidence" value="ECO:0007669"/>
    <property type="project" value="UniProtKB-KW"/>
</dbReference>
<dbReference type="EC" id="3.4.23.43" evidence="9"/>
<keyword evidence="3" id="KW-1003">Cell membrane</keyword>
<evidence type="ECO:0000256" key="6">
    <source>
        <dbReference type="ARBA" id="ARBA00022989"/>
    </source>
</evidence>
<evidence type="ECO:0000256" key="4">
    <source>
        <dbReference type="ARBA" id="ARBA00022519"/>
    </source>
</evidence>
<dbReference type="PATRIC" id="fig|84022.6.peg.1823"/>
<keyword evidence="5 9" id="KW-0812">Transmembrane</keyword>
<sequence>MYIYSIIFLVGIVIGSFLNVCIYRIPENQSIVYPSSHCSNCHKPLKPTDLIPIFSYLILKGSCRYCSHKISLRYPMVEFLTGIVFVLLLYKYHLNIDLIFYLLLFSILICITFIDYDHQIIPDGLVLLGFVIGLIYKLALYYFVGTPIEVLNSLLGFLAGGGFFLLIAVISNGGMGGGDIKLMAMLGFWFGWRDIILISFLSFIIGSVISIMLLTTKIKSRKDAIPFGPFIGIATLIVILYKNYILMHYINLFM</sequence>
<feature type="transmembrane region" description="Helical" evidence="10">
    <location>
        <begin position="195"/>
        <end position="215"/>
    </location>
</feature>
<keyword evidence="4" id="KW-0997">Cell inner membrane</keyword>
<dbReference type="Pfam" id="PF06750">
    <property type="entry name" value="A24_N_bact"/>
    <property type="match status" value="1"/>
</dbReference>
<feature type="transmembrane region" description="Helical" evidence="10">
    <location>
        <begin position="125"/>
        <end position="144"/>
    </location>
</feature>
<organism evidence="13 14">
    <name type="scientific">Clostridium aceticum</name>
    <dbReference type="NCBI Taxonomy" id="84022"/>
    <lineage>
        <taxon>Bacteria</taxon>
        <taxon>Bacillati</taxon>
        <taxon>Bacillota</taxon>
        <taxon>Clostridia</taxon>
        <taxon>Eubacteriales</taxon>
        <taxon>Clostridiaceae</taxon>
        <taxon>Clostridium</taxon>
    </lineage>
</organism>
<feature type="transmembrane region" description="Helical" evidence="10">
    <location>
        <begin position="98"/>
        <end position="116"/>
    </location>
</feature>
<keyword evidence="7 10" id="KW-0472">Membrane</keyword>
<evidence type="ECO:0000256" key="7">
    <source>
        <dbReference type="ARBA" id="ARBA00023136"/>
    </source>
</evidence>
<dbReference type="EC" id="2.1.1.-" evidence="9"/>
<dbReference type="RefSeq" id="WP_242846891.1">
    <property type="nucleotide sequence ID" value="NZ_JYHU01000004.1"/>
</dbReference>
<keyword evidence="9" id="KW-0489">Methyltransferase</keyword>
<evidence type="ECO:0000256" key="2">
    <source>
        <dbReference type="ARBA" id="ARBA00005801"/>
    </source>
</evidence>
<proteinExistence type="inferred from homology"/>
<dbReference type="GO" id="GO:0005886">
    <property type="term" value="C:plasma membrane"/>
    <property type="evidence" value="ECO:0007669"/>
    <property type="project" value="UniProtKB-SubCell"/>
</dbReference>
<evidence type="ECO:0000259" key="12">
    <source>
        <dbReference type="Pfam" id="PF06750"/>
    </source>
</evidence>
<feature type="transmembrane region" description="Helical" evidence="10">
    <location>
        <begin position="6"/>
        <end position="25"/>
    </location>
</feature>
<dbReference type="InterPro" id="IPR014032">
    <property type="entry name" value="Peptidase_A24A_bac"/>
</dbReference>
<dbReference type="GO" id="GO:0006465">
    <property type="term" value="P:signal peptide processing"/>
    <property type="evidence" value="ECO:0007669"/>
    <property type="project" value="TreeGrafter"/>
</dbReference>
<gene>
    <name evidence="13" type="ORF">CACET_c18290</name>
</gene>
<feature type="domain" description="Prepilin type IV endopeptidase peptidase" evidence="11">
    <location>
        <begin position="102"/>
        <end position="211"/>
    </location>
</feature>
<dbReference type="STRING" id="84022.CACET_c18290"/>
<keyword evidence="9" id="KW-0511">Multifunctional enzyme</keyword>
<dbReference type="InterPro" id="IPR010627">
    <property type="entry name" value="Prepilin_pept_A24_N"/>
</dbReference>
<reference evidence="13 14" key="1">
    <citation type="submission" date="2014-10" db="EMBL/GenBank/DDBJ databases">
        <title>Genome sequence of Clostridium aceticum DSM 1496.</title>
        <authorList>
            <person name="Poehlein A."/>
            <person name="Schiel-Bengelsdorf B."/>
            <person name="Gottschalk G."/>
            <person name="Duerre P."/>
            <person name="Daniel R."/>
        </authorList>
    </citation>
    <scope>NUCLEOTIDE SEQUENCE [LARGE SCALE GENOMIC DNA]</scope>
    <source>
        <strain evidence="13 14">DSM 1496</strain>
    </source>
</reference>
<dbReference type="Gene3D" id="1.20.120.1220">
    <property type="match status" value="1"/>
</dbReference>
<accession>A0A0G3WBH4</accession>
<evidence type="ECO:0000256" key="8">
    <source>
        <dbReference type="RuleBase" id="RU003793"/>
    </source>
</evidence>
<comment type="catalytic activity">
    <reaction evidence="9">
        <text>Typically cleaves a -Gly-|-Phe- bond to release an N-terminal, basic peptide of 5-8 residues from type IV prepilin, and then N-methylates the new N-terminal amino group, the methyl donor being S-adenosyl-L-methionine.</text>
        <dbReference type="EC" id="3.4.23.43"/>
    </reaction>
</comment>
<keyword evidence="9" id="KW-0378">Hydrolase</keyword>
<dbReference type="AlphaFoldDB" id="A0A0G3WBH4"/>
<dbReference type="InterPro" id="IPR050882">
    <property type="entry name" value="Prepilin_peptidase/N-MTase"/>
</dbReference>
<dbReference type="PRINTS" id="PR00864">
    <property type="entry name" value="PREPILNPTASE"/>
</dbReference>
<protein>
    <recommendedName>
        <fullName evidence="9">Prepilin leader peptidase/N-methyltransferase</fullName>
        <ecNumber evidence="9">2.1.1.-</ecNumber>
        <ecNumber evidence="9">3.4.23.43</ecNumber>
    </recommendedName>
</protein>
<feature type="transmembrane region" description="Helical" evidence="10">
    <location>
        <begin position="150"/>
        <end position="174"/>
    </location>
</feature>
<dbReference type="EMBL" id="CP009687">
    <property type="protein sequence ID" value="AKL95277.1"/>
    <property type="molecule type" value="Genomic_DNA"/>
</dbReference>
<name>A0A0G3WBH4_9CLOT</name>
<keyword evidence="14" id="KW-1185">Reference proteome</keyword>
<evidence type="ECO:0000256" key="5">
    <source>
        <dbReference type="ARBA" id="ARBA00022692"/>
    </source>
</evidence>
<dbReference type="Pfam" id="PF01478">
    <property type="entry name" value="Peptidase_A24"/>
    <property type="match status" value="1"/>
</dbReference>
<dbReference type="PANTHER" id="PTHR30487:SF0">
    <property type="entry name" value="PREPILIN LEADER PEPTIDASE_N-METHYLTRANSFERASE-RELATED"/>
    <property type="match status" value="1"/>
</dbReference>
<dbReference type="PANTHER" id="PTHR30487">
    <property type="entry name" value="TYPE 4 PREPILIN-LIKE PROTEINS LEADER PEPTIDE-PROCESSING ENZYME"/>
    <property type="match status" value="1"/>
</dbReference>
<evidence type="ECO:0000313" key="13">
    <source>
        <dbReference type="EMBL" id="AKL95277.1"/>
    </source>
</evidence>
<dbReference type="GO" id="GO:0008168">
    <property type="term" value="F:methyltransferase activity"/>
    <property type="evidence" value="ECO:0007669"/>
    <property type="project" value="UniProtKB-KW"/>
</dbReference>
<comment type="subcellular location">
    <subcellularLocation>
        <location evidence="1">Cell inner membrane</location>
        <topology evidence="1">Multi-pass membrane protein</topology>
    </subcellularLocation>
    <subcellularLocation>
        <location evidence="9">Cell membrane</location>
        <topology evidence="9">Multi-pass membrane protein</topology>
    </subcellularLocation>
</comment>
<evidence type="ECO:0000256" key="1">
    <source>
        <dbReference type="ARBA" id="ARBA00004429"/>
    </source>
</evidence>
<dbReference type="InterPro" id="IPR000045">
    <property type="entry name" value="Prepilin_IV_endopep_pep"/>
</dbReference>
<dbReference type="KEGG" id="cace:CACET_c18290"/>
<evidence type="ECO:0000313" key="14">
    <source>
        <dbReference type="Proteomes" id="UP000035704"/>
    </source>
</evidence>